<dbReference type="PANTHER" id="PTHR43130">
    <property type="entry name" value="ARAC-FAMILY TRANSCRIPTIONAL REGULATOR"/>
    <property type="match status" value="1"/>
</dbReference>
<dbReference type="GeneID" id="90523109"/>
<gene>
    <name evidence="3" type="ORF">FJW02_02555</name>
</gene>
<dbReference type="RefSeq" id="WP_105099618.1">
    <property type="nucleotide sequence ID" value="NZ_CP045721.1"/>
</dbReference>
<evidence type="ECO:0000313" key="4">
    <source>
        <dbReference type="Proteomes" id="UP000315469"/>
    </source>
</evidence>
<reference evidence="3 4" key="1">
    <citation type="submission" date="2019-06" db="EMBL/GenBank/DDBJ databases">
        <title>Taxogenomics and systematics of the genus Pantoea.</title>
        <authorList>
            <person name="Tambong J.T."/>
        </authorList>
    </citation>
    <scope>NUCLEOTIDE SEQUENCE [LARGE SCALE GENOMIC DNA]</scope>
    <source>
        <strain evidence="3 4">LMG 24197</strain>
    </source>
</reference>
<dbReference type="EMBL" id="VHJB01000028">
    <property type="protein sequence ID" value="TPV42718.1"/>
    <property type="molecule type" value="Genomic_DNA"/>
</dbReference>
<dbReference type="Proteomes" id="UP000315469">
    <property type="component" value="Unassembled WGS sequence"/>
</dbReference>
<evidence type="ECO:0000313" key="3">
    <source>
        <dbReference type="EMBL" id="TPV42718.1"/>
    </source>
</evidence>
<protein>
    <submittedName>
        <fullName evidence="3">DJ-1/PfpI family protein</fullName>
    </submittedName>
</protein>
<name>A0ABY2ZNW3_9GAMM</name>
<feature type="domain" description="DJ-1/PfpI" evidence="2">
    <location>
        <begin position="8"/>
        <end position="166"/>
    </location>
</feature>
<dbReference type="CDD" id="cd03139">
    <property type="entry name" value="GATase1_PfpI_2"/>
    <property type="match status" value="1"/>
</dbReference>
<dbReference type="Pfam" id="PF01965">
    <property type="entry name" value="DJ-1_PfpI"/>
    <property type="match status" value="1"/>
</dbReference>
<accession>A0ABY2ZNW3</accession>
<organism evidence="3 4">
    <name type="scientific">Pantoea eucalypti</name>
    <dbReference type="NCBI Taxonomy" id="470933"/>
    <lineage>
        <taxon>Bacteria</taxon>
        <taxon>Pseudomonadati</taxon>
        <taxon>Pseudomonadota</taxon>
        <taxon>Gammaproteobacteria</taxon>
        <taxon>Enterobacterales</taxon>
        <taxon>Erwiniaceae</taxon>
        <taxon>Pantoea</taxon>
    </lineage>
</organism>
<keyword evidence="4" id="KW-1185">Reference proteome</keyword>
<dbReference type="InterPro" id="IPR052158">
    <property type="entry name" value="INH-QAR"/>
</dbReference>
<feature type="region of interest" description="Disordered" evidence="1">
    <location>
        <begin position="185"/>
        <end position="204"/>
    </location>
</feature>
<sequence length="239" mass="25622">MNRPLQIGLLLFPDVTQLDLTGPWEVFARTPDTSCHLVWKDLQPVRSDRGLSVLPTMTFDTCPQLDVICVPGGPGQIALMSDDVTLNFLQKQAAQAQWITSVCTGSLVLGAAGLLKGYRATSHWSSIDQLALLGADPVSQRVVRDRNRISGAGVTSGIDFALTLVAEIAGDAVAKAVQLQMEYDPQPPFTSGSPKTAPPQEVEQAKAKMAAFIATRRAATMRAAQRLQAEQLPDAGNTQ</sequence>
<dbReference type="SUPFAM" id="SSF52317">
    <property type="entry name" value="Class I glutamine amidotransferase-like"/>
    <property type="match status" value="1"/>
</dbReference>
<comment type="caution">
    <text evidence="3">The sequence shown here is derived from an EMBL/GenBank/DDBJ whole genome shotgun (WGS) entry which is preliminary data.</text>
</comment>
<proteinExistence type="predicted"/>
<dbReference type="InterPro" id="IPR002818">
    <property type="entry name" value="DJ-1/PfpI"/>
</dbReference>
<dbReference type="Gene3D" id="3.40.50.880">
    <property type="match status" value="1"/>
</dbReference>
<dbReference type="InterPro" id="IPR029062">
    <property type="entry name" value="Class_I_gatase-like"/>
</dbReference>
<dbReference type="PANTHER" id="PTHR43130:SF2">
    <property type="entry name" value="DJ-1_PFPI DOMAIN-CONTAINING PROTEIN"/>
    <property type="match status" value="1"/>
</dbReference>
<evidence type="ECO:0000259" key="2">
    <source>
        <dbReference type="Pfam" id="PF01965"/>
    </source>
</evidence>
<evidence type="ECO:0000256" key="1">
    <source>
        <dbReference type="SAM" id="MobiDB-lite"/>
    </source>
</evidence>